<feature type="transmembrane region" description="Helical" evidence="8">
    <location>
        <begin position="244"/>
        <end position="265"/>
    </location>
</feature>
<feature type="transmembrane region" description="Helical" evidence="8">
    <location>
        <begin position="220"/>
        <end position="238"/>
    </location>
</feature>
<feature type="transmembrane region" description="Helical" evidence="8">
    <location>
        <begin position="277"/>
        <end position="298"/>
    </location>
</feature>
<organism evidence="9 10">
    <name type="scientific">Anisodus tanguticus</name>
    <dbReference type="NCBI Taxonomy" id="243964"/>
    <lineage>
        <taxon>Eukaryota</taxon>
        <taxon>Viridiplantae</taxon>
        <taxon>Streptophyta</taxon>
        <taxon>Embryophyta</taxon>
        <taxon>Tracheophyta</taxon>
        <taxon>Spermatophyta</taxon>
        <taxon>Magnoliopsida</taxon>
        <taxon>eudicotyledons</taxon>
        <taxon>Gunneridae</taxon>
        <taxon>Pentapetalae</taxon>
        <taxon>asterids</taxon>
        <taxon>lamiids</taxon>
        <taxon>Solanales</taxon>
        <taxon>Solanaceae</taxon>
        <taxon>Solanoideae</taxon>
        <taxon>Hyoscyameae</taxon>
        <taxon>Anisodus</taxon>
    </lineage>
</organism>
<keyword evidence="4 8" id="KW-0812">Transmembrane</keyword>
<evidence type="ECO:0000256" key="6">
    <source>
        <dbReference type="ARBA" id="ARBA00023136"/>
    </source>
</evidence>
<feature type="transmembrane region" description="Helical" evidence="8">
    <location>
        <begin position="385"/>
        <end position="404"/>
    </location>
</feature>
<dbReference type="InterPro" id="IPR013936">
    <property type="entry name" value="CRT-like"/>
</dbReference>
<evidence type="ECO:0000256" key="5">
    <source>
        <dbReference type="ARBA" id="ARBA00022989"/>
    </source>
</evidence>
<feature type="transmembrane region" description="Helical" evidence="8">
    <location>
        <begin position="128"/>
        <end position="147"/>
    </location>
</feature>
<evidence type="ECO:0000256" key="4">
    <source>
        <dbReference type="ARBA" id="ARBA00022692"/>
    </source>
</evidence>
<dbReference type="EMBL" id="JAVYJV010000015">
    <property type="protein sequence ID" value="KAK4352294.1"/>
    <property type="molecule type" value="Genomic_DNA"/>
</dbReference>
<evidence type="ECO:0000256" key="7">
    <source>
        <dbReference type="SAM" id="MobiDB-lite"/>
    </source>
</evidence>
<feature type="compositionally biased region" description="Basic and acidic residues" evidence="7">
    <location>
        <begin position="73"/>
        <end position="82"/>
    </location>
</feature>
<feature type="transmembrane region" description="Helical" evidence="8">
    <location>
        <begin position="97"/>
        <end position="116"/>
    </location>
</feature>
<keyword evidence="6 8" id="KW-0472">Membrane</keyword>
<evidence type="ECO:0000256" key="3">
    <source>
        <dbReference type="ARBA" id="ARBA00022448"/>
    </source>
</evidence>
<evidence type="ECO:0000256" key="8">
    <source>
        <dbReference type="SAM" id="Phobius"/>
    </source>
</evidence>
<feature type="region of interest" description="Disordered" evidence="7">
    <location>
        <begin position="61"/>
        <end position="89"/>
    </location>
</feature>
<protein>
    <submittedName>
        <fullName evidence="9">Uncharacterized protein</fullName>
    </submittedName>
</protein>
<name>A0AAE1RJJ3_9SOLA</name>
<feature type="transmembrane region" description="Helical" evidence="8">
    <location>
        <begin position="441"/>
        <end position="461"/>
    </location>
</feature>
<dbReference type="Pfam" id="PF08627">
    <property type="entry name" value="CRT-like"/>
    <property type="match status" value="1"/>
</dbReference>
<reference evidence="9" key="1">
    <citation type="submission" date="2023-12" db="EMBL/GenBank/DDBJ databases">
        <title>Genome assembly of Anisodus tanguticus.</title>
        <authorList>
            <person name="Wang Y.-J."/>
        </authorList>
    </citation>
    <scope>NUCLEOTIDE SEQUENCE</scope>
    <source>
        <strain evidence="9">KB-2021</strain>
        <tissue evidence="9">Leaf</tissue>
    </source>
</reference>
<comment type="caution">
    <text evidence="9">The sequence shown here is derived from an EMBL/GenBank/DDBJ whole genome shotgun (WGS) entry which is preliminary data.</text>
</comment>
<keyword evidence="5 8" id="KW-1133">Transmembrane helix</keyword>
<dbReference type="PANTHER" id="PTHR31326:SF1">
    <property type="entry name" value="PROTEIN CLT2, CHLOROPLASTIC"/>
    <property type="match status" value="1"/>
</dbReference>
<keyword evidence="10" id="KW-1185">Reference proteome</keyword>
<comment type="subcellular location">
    <subcellularLocation>
        <location evidence="1">Membrane</location>
        <topology evidence="1">Multi-pass membrane protein</topology>
    </subcellularLocation>
</comment>
<evidence type="ECO:0000313" key="10">
    <source>
        <dbReference type="Proteomes" id="UP001291623"/>
    </source>
</evidence>
<dbReference type="AlphaFoldDB" id="A0AAE1RJJ3"/>
<dbReference type="SUPFAM" id="SSF103481">
    <property type="entry name" value="Multidrug resistance efflux transporter EmrE"/>
    <property type="match status" value="1"/>
</dbReference>
<evidence type="ECO:0000256" key="1">
    <source>
        <dbReference type="ARBA" id="ARBA00004141"/>
    </source>
</evidence>
<dbReference type="PANTHER" id="PTHR31326">
    <property type="entry name" value="PROTEIN CLT2, CHLOROPLASTIC"/>
    <property type="match status" value="1"/>
</dbReference>
<comment type="similarity">
    <text evidence="2">Belongs to the CRT-like transporter family.</text>
</comment>
<feature type="transmembrane region" description="Helical" evidence="8">
    <location>
        <begin position="411"/>
        <end position="429"/>
    </location>
</feature>
<keyword evidence="3" id="KW-0813">Transport</keyword>
<accession>A0AAE1RJJ3</accession>
<gene>
    <name evidence="9" type="ORF">RND71_027812</name>
</gene>
<dbReference type="InterPro" id="IPR037185">
    <property type="entry name" value="EmrE-like"/>
</dbReference>
<evidence type="ECO:0000256" key="2">
    <source>
        <dbReference type="ARBA" id="ARBA00006690"/>
    </source>
</evidence>
<feature type="transmembrane region" description="Helical" evidence="8">
    <location>
        <begin position="167"/>
        <end position="186"/>
    </location>
</feature>
<evidence type="ECO:0000313" key="9">
    <source>
        <dbReference type="EMBL" id="KAK4352294.1"/>
    </source>
</evidence>
<proteinExistence type="inferred from homology"/>
<dbReference type="GO" id="GO:0016020">
    <property type="term" value="C:membrane"/>
    <property type="evidence" value="ECO:0007669"/>
    <property type="project" value="UniProtKB-SubCell"/>
</dbReference>
<feature type="transmembrane region" description="Helical" evidence="8">
    <location>
        <begin position="192"/>
        <end position="213"/>
    </location>
</feature>
<dbReference type="Proteomes" id="UP001291623">
    <property type="component" value="Unassembled WGS sequence"/>
</dbReference>
<sequence length="471" mass="51296">MNFMESHSLYSQTIRAKFPHTQYLPRSIINVPPNPKSLFPLPSSPMTMRLLTSPRRLKIHHRRTTTTSFSRDSSSKFRERAVGSDSSGRQSGVTKELIVLNSALTLVLGVANRVLYKLALVPMKEYPFFLAQVTTFGYLGIYLSILYARYRAGIVTNEMVAYPKSHFFLIGFLEALGVLCGMYAGAMLPGPAIPILNQTFLVWQLTLSVFILGRTYTLNQIAGCLLVAAGVILAVTSGSDSNQMLAGIAFVWPVLMVASSAFQAAASVIKGKVLDIFVVNSFGSGFQALFVLLFLPFLSNLKGIPFSELPSFLKSGAGCFFNIGNNVSGSISILLDLCVARIKGQCASFQHLALLRGEDPDVASAILLKSEFDEDLDLGCDGAPLLPLLYIFTNIAFNISILNLMKISTAVIASLVVMSSVPLSMYLLSLPLPYLPEGSSLSPFFLLGSAVLLIGLIMYNIPRTQKRDTEL</sequence>